<dbReference type="GO" id="GO:0004300">
    <property type="term" value="F:enoyl-CoA hydratase activity"/>
    <property type="evidence" value="ECO:0007669"/>
    <property type="project" value="UniProtKB-ARBA"/>
</dbReference>
<proteinExistence type="predicted"/>
<dbReference type="Proteomes" id="UP000199382">
    <property type="component" value="Unassembled WGS sequence"/>
</dbReference>
<evidence type="ECO:0000313" key="10">
    <source>
        <dbReference type="Proteomes" id="UP000199382"/>
    </source>
</evidence>
<dbReference type="Gene3D" id="3.90.226.10">
    <property type="entry name" value="2-enoyl-CoA Hydratase, Chain A, domain 1"/>
    <property type="match status" value="1"/>
</dbReference>
<dbReference type="Gene3D" id="1.10.1040.50">
    <property type="match status" value="1"/>
</dbReference>
<evidence type="ECO:0000256" key="6">
    <source>
        <dbReference type="ARBA" id="ARBA00023268"/>
    </source>
</evidence>
<keyword evidence="2" id="KW-0442">Lipid degradation</keyword>
<evidence type="ECO:0000256" key="4">
    <source>
        <dbReference type="ARBA" id="ARBA00023235"/>
    </source>
</evidence>
<dbReference type="InterPro" id="IPR001753">
    <property type="entry name" value="Enoyl-CoA_hydra/iso"/>
</dbReference>
<dbReference type="AlphaFoldDB" id="A0A1G8WP39"/>
<dbReference type="SUPFAM" id="SSF51735">
    <property type="entry name" value="NAD(P)-binding Rossmann-fold domains"/>
    <property type="match status" value="1"/>
</dbReference>
<dbReference type="InterPro" id="IPR006108">
    <property type="entry name" value="3HC_DH_C"/>
</dbReference>
<reference evidence="9 10" key="1">
    <citation type="submission" date="2016-10" db="EMBL/GenBank/DDBJ databases">
        <authorList>
            <person name="de Groot N.N."/>
        </authorList>
    </citation>
    <scope>NUCLEOTIDE SEQUENCE [LARGE SCALE GENOMIC DNA]</scope>
    <source>
        <strain evidence="9 10">DSM 25294</strain>
    </source>
</reference>
<evidence type="ECO:0000256" key="5">
    <source>
        <dbReference type="ARBA" id="ARBA00023239"/>
    </source>
</evidence>
<keyword evidence="10" id="KW-1185">Reference proteome</keyword>
<dbReference type="PANTHER" id="PTHR23309:SF51">
    <property type="entry name" value="3-HYDROXYACYL-COA DEHYDROGENASE-RELATED"/>
    <property type="match status" value="1"/>
</dbReference>
<dbReference type="CDD" id="cd06558">
    <property type="entry name" value="crotonase-like"/>
    <property type="match status" value="1"/>
</dbReference>
<accession>A0A1G8WP39</accession>
<name>A0A1G8WP39_9RHOB</name>
<comment type="catalytic activity">
    <reaction evidence="7">
        <text>a (3S)-3-hydroxyacyl-CoA + NAD(+) = a 3-oxoacyl-CoA + NADH + H(+)</text>
        <dbReference type="Rhea" id="RHEA:22432"/>
        <dbReference type="ChEBI" id="CHEBI:15378"/>
        <dbReference type="ChEBI" id="CHEBI:57318"/>
        <dbReference type="ChEBI" id="CHEBI:57540"/>
        <dbReference type="ChEBI" id="CHEBI:57945"/>
        <dbReference type="ChEBI" id="CHEBI:90726"/>
        <dbReference type="EC" id="1.1.1.35"/>
    </reaction>
</comment>
<dbReference type="Pfam" id="PF00725">
    <property type="entry name" value="3HCDH"/>
    <property type="match status" value="1"/>
</dbReference>
<evidence type="ECO:0000259" key="8">
    <source>
        <dbReference type="Pfam" id="PF00725"/>
    </source>
</evidence>
<dbReference type="GO" id="GO:0016042">
    <property type="term" value="P:lipid catabolic process"/>
    <property type="evidence" value="ECO:0007669"/>
    <property type="project" value="UniProtKB-KW"/>
</dbReference>
<dbReference type="GO" id="GO:0006631">
    <property type="term" value="P:fatty acid metabolic process"/>
    <property type="evidence" value="ECO:0007669"/>
    <property type="project" value="InterPro"/>
</dbReference>
<evidence type="ECO:0000256" key="3">
    <source>
        <dbReference type="ARBA" id="ARBA00023140"/>
    </source>
</evidence>
<evidence type="ECO:0000256" key="7">
    <source>
        <dbReference type="ARBA" id="ARBA00049556"/>
    </source>
</evidence>
<dbReference type="SUPFAM" id="SSF52096">
    <property type="entry name" value="ClpP/crotonase"/>
    <property type="match status" value="1"/>
</dbReference>
<dbReference type="RefSeq" id="WP_093156513.1">
    <property type="nucleotide sequence ID" value="NZ_FNEK01000024.1"/>
</dbReference>
<dbReference type="OrthoDB" id="9771883at2"/>
<dbReference type="Pfam" id="PF00378">
    <property type="entry name" value="ECH_1"/>
    <property type="match status" value="1"/>
</dbReference>
<dbReference type="SUPFAM" id="SSF48179">
    <property type="entry name" value="6-phosphogluconate dehydrogenase C-terminal domain-like"/>
    <property type="match status" value="2"/>
</dbReference>
<dbReference type="STRING" id="571298.SAMN04488026_102449"/>
<dbReference type="InterPro" id="IPR008927">
    <property type="entry name" value="6-PGluconate_DH-like_C_sf"/>
</dbReference>
<keyword evidence="2" id="KW-0443">Lipid metabolism</keyword>
<evidence type="ECO:0000313" key="9">
    <source>
        <dbReference type="EMBL" id="SDJ79921.1"/>
    </source>
</evidence>
<dbReference type="PANTHER" id="PTHR23309">
    <property type="entry name" value="3-HYDROXYACYL-COA DEHYROGENASE"/>
    <property type="match status" value="1"/>
</dbReference>
<keyword evidence="4" id="KW-0413">Isomerase</keyword>
<dbReference type="InterPro" id="IPR036291">
    <property type="entry name" value="NAD(P)-bd_dom_sf"/>
</dbReference>
<evidence type="ECO:0000256" key="1">
    <source>
        <dbReference type="ARBA" id="ARBA00004275"/>
    </source>
</evidence>
<dbReference type="InterPro" id="IPR029045">
    <property type="entry name" value="ClpP/crotonase-like_dom_sf"/>
</dbReference>
<dbReference type="EMBL" id="FNEK01000024">
    <property type="protein sequence ID" value="SDJ79921.1"/>
    <property type="molecule type" value="Genomic_DNA"/>
</dbReference>
<feature type="domain" description="3-hydroxyacyl-CoA dehydrogenase C-terminal" evidence="8">
    <location>
        <begin position="461"/>
        <end position="550"/>
    </location>
</feature>
<evidence type="ECO:0000256" key="2">
    <source>
        <dbReference type="ARBA" id="ARBA00022963"/>
    </source>
</evidence>
<keyword evidence="3" id="KW-0576">Peroxisome</keyword>
<gene>
    <name evidence="9" type="ORF">SAMN04488026_102449</name>
</gene>
<comment type="subcellular location">
    <subcellularLocation>
        <location evidence="1">Peroxisome</location>
    </subcellularLocation>
</comment>
<dbReference type="GO" id="GO:0016853">
    <property type="term" value="F:isomerase activity"/>
    <property type="evidence" value="ECO:0007669"/>
    <property type="project" value="UniProtKB-KW"/>
</dbReference>
<organism evidence="9 10">
    <name type="scientific">Aliiruegeria lutimaris</name>
    <dbReference type="NCBI Taxonomy" id="571298"/>
    <lineage>
        <taxon>Bacteria</taxon>
        <taxon>Pseudomonadati</taxon>
        <taxon>Pseudomonadota</taxon>
        <taxon>Alphaproteobacteria</taxon>
        <taxon>Rhodobacterales</taxon>
        <taxon>Roseobacteraceae</taxon>
        <taxon>Aliiruegeria</taxon>
    </lineage>
</organism>
<keyword evidence="5" id="KW-0456">Lyase</keyword>
<protein>
    <submittedName>
        <fullName evidence="9">3-hydroxyacyl-CoA dehydrogenase</fullName>
    </submittedName>
</protein>
<keyword evidence="6" id="KW-0511">Multifunctional enzyme</keyword>
<dbReference type="GO" id="GO:0003857">
    <property type="term" value="F:(3S)-3-hydroxyacyl-CoA dehydrogenase (NAD+) activity"/>
    <property type="evidence" value="ECO:0007669"/>
    <property type="project" value="UniProtKB-EC"/>
</dbReference>
<sequence>MERLKLEQSGNVLVARLETPPANAPGAQARAALFDLVGRALPASRARALVILCSGDVAEPAARPLPADPAAEDGLAALCSALEMLEMPVIIGLRGDATGAGAELALAAHFRLAEENARLGWPDITRGGIAAGGGSQRLARIVGAERALELLLSGGPVGALEAVEIGLVDGVVQGDLQGAAVSLARRLLEAGAGPRRSRERSEGLADRAGFVSGVARIRKLWAPEPDSAEAHLVECVEAALVLPFETGLAFELAAAKEVNRSEAARALEHVFKAETAVLRSADATARPLRSVAIHGTTPQAADLGHGLLAAGYEIVLSDGDARRLRAGLSRIGARVAAALAAGLLDPAGRAAQLARLSSASAPGHCDLILYGSSAPRNATASGIVGFLREGTVTPQLTNAALDMGDACALFPASPENAAGILEILPGAQLSQESLVALLRLARHLGWQPVVTSRRATGAMAGRLTEALLLAAEHLLEDGATPRQIDSCLEAAGYAEGPFRMLDRAGLQTFLARRQAAAAGRDPRDRHVPVLERLAAAGRFGRAAGQGFYDYPEGIPEGVASGEVDALVRQLRADAGVVAREVSPEEIRRRCHLALVLEGVRLLEAGWAQRAADIDLVAIGGLGYPRRSGGPMYEAGQQGLSTLRDRLQLLAKTEDARFWTPPAYLDRLIAAGERPGA</sequence>